<dbReference type="GO" id="GO:0045004">
    <property type="term" value="P:DNA replication proofreading"/>
    <property type="evidence" value="ECO:0007669"/>
    <property type="project" value="TreeGrafter"/>
</dbReference>
<proteinExistence type="predicted"/>
<protein>
    <submittedName>
        <fullName evidence="2">DNA polymerase III subunit epsilon</fullName>
    </submittedName>
</protein>
<dbReference type="GO" id="GO:0003676">
    <property type="term" value="F:nucleic acid binding"/>
    <property type="evidence" value="ECO:0007669"/>
    <property type="project" value="InterPro"/>
</dbReference>
<name>A0A2M7DLD0_9BACT</name>
<dbReference type="PANTHER" id="PTHR30231">
    <property type="entry name" value="DNA POLYMERASE III SUBUNIT EPSILON"/>
    <property type="match status" value="1"/>
</dbReference>
<organism evidence="2 3">
    <name type="scientific">Candidatus Falkowbacteria bacterium CG02_land_8_20_14_3_00_36_14</name>
    <dbReference type="NCBI Taxonomy" id="1974560"/>
    <lineage>
        <taxon>Bacteria</taxon>
        <taxon>Candidatus Falkowiibacteriota</taxon>
    </lineage>
</organism>
<dbReference type="InterPro" id="IPR036397">
    <property type="entry name" value="RNaseH_sf"/>
</dbReference>
<dbReference type="GO" id="GO:0005829">
    <property type="term" value="C:cytosol"/>
    <property type="evidence" value="ECO:0007669"/>
    <property type="project" value="TreeGrafter"/>
</dbReference>
<feature type="domain" description="Exonuclease" evidence="1">
    <location>
        <begin position="29"/>
        <end position="195"/>
    </location>
</feature>
<gene>
    <name evidence="2" type="ORF">COS18_04540</name>
</gene>
<evidence type="ECO:0000313" key="3">
    <source>
        <dbReference type="Proteomes" id="UP000228896"/>
    </source>
</evidence>
<reference evidence="3" key="1">
    <citation type="submission" date="2017-09" db="EMBL/GenBank/DDBJ databases">
        <title>Depth-based differentiation of microbial function through sediment-hosted aquifers and enrichment of novel symbionts in the deep terrestrial subsurface.</title>
        <authorList>
            <person name="Probst A.J."/>
            <person name="Ladd B."/>
            <person name="Jarett J.K."/>
            <person name="Geller-Mcgrath D.E."/>
            <person name="Sieber C.M.K."/>
            <person name="Emerson J.B."/>
            <person name="Anantharaman K."/>
            <person name="Thomas B.C."/>
            <person name="Malmstrom R."/>
            <person name="Stieglmeier M."/>
            <person name="Klingl A."/>
            <person name="Woyke T."/>
            <person name="Ryan C.M."/>
            <person name="Banfield J.F."/>
        </authorList>
    </citation>
    <scope>NUCLEOTIDE SEQUENCE [LARGE SCALE GENOMIC DNA]</scope>
</reference>
<dbReference type="Pfam" id="PF00929">
    <property type="entry name" value="RNase_T"/>
    <property type="match status" value="1"/>
</dbReference>
<dbReference type="InterPro" id="IPR013520">
    <property type="entry name" value="Ribonucl_H"/>
</dbReference>
<dbReference type="Proteomes" id="UP000228896">
    <property type="component" value="Unassembled WGS sequence"/>
</dbReference>
<dbReference type="CDD" id="cd06127">
    <property type="entry name" value="DEDDh"/>
    <property type="match status" value="1"/>
</dbReference>
<dbReference type="GO" id="GO:0008408">
    <property type="term" value="F:3'-5' exonuclease activity"/>
    <property type="evidence" value="ECO:0007669"/>
    <property type="project" value="TreeGrafter"/>
</dbReference>
<dbReference type="AlphaFoldDB" id="A0A2M7DLD0"/>
<dbReference type="Gene3D" id="3.30.420.10">
    <property type="entry name" value="Ribonuclease H-like superfamily/Ribonuclease H"/>
    <property type="match status" value="1"/>
</dbReference>
<comment type="caution">
    <text evidence="2">The sequence shown here is derived from an EMBL/GenBank/DDBJ whole genome shotgun (WGS) entry which is preliminary data.</text>
</comment>
<sequence>MLIMSYLLKIKKFNINPEKINNLIELDKPLIIFNLETTGLEISKDKIIEIAYVKIWPNGKIKKGDILLNPEIKISKEITEINGIKNKDLSDKPKFMDLAQELWEIFNNSCYGGYNIIDFYLPLLRREFIRVGMDFDYTTAKIFDSKIIYHYMEPPILSAAYKFYCQKEYADDHKAILDVQAAIKILEKQLKIYKEVRDWEFIKKINSDDRNIKLLDIRRKIIWNNGDAYFSFSKYKNMPLIKVAKTDPKFLKWILKSNFPDRIKHLVKKALQDAK</sequence>
<evidence type="ECO:0000313" key="2">
    <source>
        <dbReference type="EMBL" id="PIV50603.1"/>
    </source>
</evidence>
<evidence type="ECO:0000259" key="1">
    <source>
        <dbReference type="SMART" id="SM00479"/>
    </source>
</evidence>
<dbReference type="SUPFAM" id="SSF53098">
    <property type="entry name" value="Ribonuclease H-like"/>
    <property type="match status" value="1"/>
</dbReference>
<accession>A0A2M7DLD0</accession>
<dbReference type="SMART" id="SM00479">
    <property type="entry name" value="EXOIII"/>
    <property type="match status" value="1"/>
</dbReference>
<dbReference type="PANTHER" id="PTHR30231:SF41">
    <property type="entry name" value="DNA POLYMERASE III SUBUNIT EPSILON"/>
    <property type="match status" value="1"/>
</dbReference>
<dbReference type="InterPro" id="IPR012337">
    <property type="entry name" value="RNaseH-like_sf"/>
</dbReference>
<dbReference type="EMBL" id="PETS01000117">
    <property type="protein sequence ID" value="PIV50603.1"/>
    <property type="molecule type" value="Genomic_DNA"/>
</dbReference>